<proteinExistence type="predicted"/>
<dbReference type="InterPro" id="IPR028979">
    <property type="entry name" value="Ser_kin/Pase_Hpr-like_N_sf"/>
</dbReference>
<accession>A0ABZ2YAF7</accession>
<dbReference type="Proteomes" id="UP001461341">
    <property type="component" value="Chromosome"/>
</dbReference>
<protein>
    <submittedName>
        <fullName evidence="3">DRTGG domain-containing protein</fullName>
    </submittedName>
</protein>
<keyword evidence="4" id="KW-1185">Reference proteome</keyword>
<dbReference type="Pfam" id="PF07085">
    <property type="entry name" value="DRTGG"/>
    <property type="match status" value="1"/>
</dbReference>
<gene>
    <name evidence="3" type="ORF">QBE54_06015</name>
</gene>
<reference evidence="3 4" key="1">
    <citation type="submission" date="2023-03" db="EMBL/GenBank/DDBJ databases">
        <title>Novel Species.</title>
        <authorList>
            <person name="Ma S."/>
        </authorList>
    </citation>
    <scope>NUCLEOTIDE SEQUENCE [LARGE SCALE GENOMIC DNA]</scope>
    <source>
        <strain evidence="3 4">B11</strain>
    </source>
</reference>
<evidence type="ECO:0000256" key="1">
    <source>
        <dbReference type="ARBA" id="ARBA00011643"/>
    </source>
</evidence>
<organism evidence="3 4">
    <name type="scientific">Thermatribacter velox</name>
    <dbReference type="NCBI Taxonomy" id="3039681"/>
    <lineage>
        <taxon>Bacteria</taxon>
        <taxon>Pseudomonadati</taxon>
        <taxon>Atribacterota</taxon>
        <taxon>Atribacteria</taxon>
        <taxon>Atribacterales</taxon>
        <taxon>Thermatribacteraceae</taxon>
        <taxon>Thermatribacter</taxon>
    </lineage>
</organism>
<evidence type="ECO:0000259" key="2">
    <source>
        <dbReference type="Pfam" id="PF07085"/>
    </source>
</evidence>
<evidence type="ECO:0000313" key="3">
    <source>
        <dbReference type="EMBL" id="WZL75156.1"/>
    </source>
</evidence>
<sequence>MTLREIKEILDAEVLAGEEFLDQEPVSACGSDLLSDVLAFTKERSVLLTGLTNAQVIRTAEMSDLVGIIFVRGKKPDSATIELANIKKIPLLATKLPMYEACGRLYMKGLKGCSELNSTACSTPDETDKQ</sequence>
<dbReference type="RefSeq" id="WP_369017302.1">
    <property type="nucleotide sequence ID" value="NZ_CP121689.1"/>
</dbReference>
<comment type="subunit">
    <text evidence="1">Homohexamer.</text>
</comment>
<dbReference type="Gene3D" id="3.40.1390.20">
    <property type="entry name" value="HprK N-terminal domain-like"/>
    <property type="match status" value="1"/>
</dbReference>
<feature type="domain" description="DRTGG" evidence="2">
    <location>
        <begin position="5"/>
        <end position="102"/>
    </location>
</feature>
<name>A0ABZ2YAF7_9BACT</name>
<dbReference type="EMBL" id="CP121689">
    <property type="protein sequence ID" value="WZL75156.1"/>
    <property type="molecule type" value="Genomic_DNA"/>
</dbReference>
<dbReference type="InterPro" id="IPR010766">
    <property type="entry name" value="DRTGG"/>
</dbReference>
<evidence type="ECO:0000313" key="4">
    <source>
        <dbReference type="Proteomes" id="UP001461341"/>
    </source>
</evidence>
<dbReference type="SUPFAM" id="SSF75138">
    <property type="entry name" value="HprK N-terminal domain-like"/>
    <property type="match status" value="1"/>
</dbReference>